<dbReference type="Gene3D" id="1.20.144.10">
    <property type="entry name" value="Phosphatidic acid phosphatase type 2/haloperoxidase"/>
    <property type="match status" value="1"/>
</dbReference>
<feature type="transmembrane region" description="Helical" evidence="1">
    <location>
        <begin position="59"/>
        <end position="80"/>
    </location>
</feature>
<evidence type="ECO:0000313" key="4">
    <source>
        <dbReference type="Proteomes" id="UP001596020"/>
    </source>
</evidence>
<keyword evidence="1" id="KW-0812">Transmembrane</keyword>
<accession>A0ABV9K4Z3</accession>
<dbReference type="Proteomes" id="UP001596020">
    <property type="component" value="Unassembled WGS sequence"/>
</dbReference>
<organism evidence="3 4">
    <name type="scientific">Falsiporphyromonas endometrii</name>
    <dbReference type="NCBI Taxonomy" id="1387297"/>
    <lineage>
        <taxon>Bacteria</taxon>
        <taxon>Pseudomonadati</taxon>
        <taxon>Bacteroidota</taxon>
        <taxon>Bacteroidia</taxon>
        <taxon>Bacteroidales</taxon>
        <taxon>Porphyromonadaceae</taxon>
        <taxon>Falsiporphyromonas</taxon>
    </lineage>
</organism>
<feature type="transmembrane region" description="Helical" evidence="1">
    <location>
        <begin position="87"/>
        <end position="105"/>
    </location>
</feature>
<feature type="transmembrane region" description="Helical" evidence="1">
    <location>
        <begin position="149"/>
        <end position="170"/>
    </location>
</feature>
<keyword evidence="1" id="KW-1133">Transmembrane helix</keyword>
<feature type="transmembrane region" description="Helical" evidence="1">
    <location>
        <begin position="259"/>
        <end position="277"/>
    </location>
</feature>
<reference evidence="4" key="1">
    <citation type="journal article" date="2019" name="Int. J. Syst. Evol. Microbiol.">
        <title>The Global Catalogue of Microorganisms (GCM) 10K type strain sequencing project: providing services to taxonomists for standard genome sequencing and annotation.</title>
        <authorList>
            <consortium name="The Broad Institute Genomics Platform"/>
            <consortium name="The Broad Institute Genome Sequencing Center for Infectious Disease"/>
            <person name="Wu L."/>
            <person name="Ma J."/>
        </authorList>
    </citation>
    <scope>NUCLEOTIDE SEQUENCE [LARGE SCALE GENOMIC DNA]</scope>
    <source>
        <strain evidence="4">CGMCC 4.7357</strain>
    </source>
</reference>
<dbReference type="RefSeq" id="WP_380076807.1">
    <property type="nucleotide sequence ID" value="NZ_JBHSGO010000004.1"/>
</dbReference>
<evidence type="ECO:0000256" key="1">
    <source>
        <dbReference type="SAM" id="Phobius"/>
    </source>
</evidence>
<feature type="transmembrane region" description="Helical" evidence="1">
    <location>
        <begin position="179"/>
        <end position="197"/>
    </location>
</feature>
<gene>
    <name evidence="3" type="ORF">ACFO3G_00105</name>
</gene>
<feature type="domain" description="Inositolphosphotransferase Aur1/Ipt1" evidence="2">
    <location>
        <begin position="122"/>
        <end position="319"/>
    </location>
</feature>
<keyword evidence="4" id="KW-1185">Reference proteome</keyword>
<feature type="transmembrane region" description="Helical" evidence="1">
    <location>
        <begin position="311"/>
        <end position="332"/>
    </location>
</feature>
<dbReference type="Pfam" id="PF14378">
    <property type="entry name" value="PAP2_3"/>
    <property type="match status" value="1"/>
</dbReference>
<dbReference type="InterPro" id="IPR026841">
    <property type="entry name" value="Aur1/Ipt1"/>
</dbReference>
<proteinExistence type="predicted"/>
<protein>
    <submittedName>
        <fullName evidence="3">Phosphatase PAP2 family protein</fullName>
    </submittedName>
</protein>
<dbReference type="SUPFAM" id="SSF48317">
    <property type="entry name" value="Acid phosphatase/Vanadium-dependent haloperoxidase"/>
    <property type="match status" value="1"/>
</dbReference>
<feature type="transmembrane region" description="Helical" evidence="1">
    <location>
        <begin position="284"/>
        <end position="305"/>
    </location>
</feature>
<feature type="transmembrane region" description="Helical" evidence="1">
    <location>
        <begin position="23"/>
        <end position="53"/>
    </location>
</feature>
<dbReference type="EMBL" id="JBHSGO010000004">
    <property type="protein sequence ID" value="MFC4665039.1"/>
    <property type="molecule type" value="Genomic_DNA"/>
</dbReference>
<sequence length="344" mass="39856">MDTPQIIEGVTQKRRSWINALKGFWKAFFSSGAIEMAVLSYVILTSFLILIFYNRIPSAKFMLIIRGEVVFGTLVLFLLYFRTRSKIAWILRVAFQITLLSYWYGETYEFNCLFPNLDHLFATIEEMCFFTQPALFFHEMMPQWWFSEILHFAYFIYFALFVGTMVYYYAVDYSSADRVVFIILASFFLYYVIYIFVPVAGPQFYYPAIGLDDVIAGVFPSLGDYFAHHKDLMPGPGYPQGIFYRLVSMTQAVGERPTAAFPSSHVGITTIVLVLVSKAKGGKLIFPFLLVVYVCLCLATVYIQAHYLIDVFAGIASGCFFWWLTNYLYTFFFSDNRLHKYKIT</sequence>
<evidence type="ECO:0000313" key="3">
    <source>
        <dbReference type="EMBL" id="MFC4665039.1"/>
    </source>
</evidence>
<keyword evidence="1" id="KW-0472">Membrane</keyword>
<name>A0ABV9K4Z3_9PORP</name>
<dbReference type="InterPro" id="IPR036938">
    <property type="entry name" value="PAP2/HPO_sf"/>
</dbReference>
<comment type="caution">
    <text evidence="3">The sequence shown here is derived from an EMBL/GenBank/DDBJ whole genome shotgun (WGS) entry which is preliminary data.</text>
</comment>
<evidence type="ECO:0000259" key="2">
    <source>
        <dbReference type="Pfam" id="PF14378"/>
    </source>
</evidence>